<keyword evidence="2" id="KW-0812">Transmembrane</keyword>
<dbReference type="Pfam" id="PF11361">
    <property type="entry name" value="DUF3159"/>
    <property type="match status" value="1"/>
</dbReference>
<feature type="transmembrane region" description="Helical" evidence="2">
    <location>
        <begin position="70"/>
        <end position="96"/>
    </location>
</feature>
<evidence type="ECO:0000313" key="3">
    <source>
        <dbReference type="EMBL" id="GAA2589039.1"/>
    </source>
</evidence>
<feature type="transmembrane region" description="Helical" evidence="2">
    <location>
        <begin position="146"/>
        <end position="167"/>
    </location>
</feature>
<reference evidence="4" key="1">
    <citation type="journal article" date="2019" name="Int. J. Syst. Evol. Microbiol.">
        <title>The Global Catalogue of Microorganisms (GCM) 10K type strain sequencing project: providing services to taxonomists for standard genome sequencing and annotation.</title>
        <authorList>
            <consortium name="The Broad Institute Genomics Platform"/>
            <consortium name="The Broad Institute Genome Sequencing Center for Infectious Disease"/>
            <person name="Wu L."/>
            <person name="Ma J."/>
        </authorList>
    </citation>
    <scope>NUCLEOTIDE SEQUENCE [LARGE SCALE GENOMIC DNA]</scope>
    <source>
        <strain evidence="4">JCM 16365</strain>
    </source>
</reference>
<feature type="transmembrane region" description="Helical" evidence="2">
    <location>
        <begin position="226"/>
        <end position="244"/>
    </location>
</feature>
<dbReference type="RefSeq" id="WP_344230733.1">
    <property type="nucleotide sequence ID" value="NZ_BAAARI010000037.1"/>
</dbReference>
<feature type="compositionally biased region" description="Basic and acidic residues" evidence="1">
    <location>
        <begin position="1"/>
        <end position="12"/>
    </location>
</feature>
<evidence type="ECO:0000256" key="1">
    <source>
        <dbReference type="SAM" id="MobiDB-lite"/>
    </source>
</evidence>
<gene>
    <name evidence="3" type="ORF">GCM10009862_29240</name>
</gene>
<sequence>MNSDETHGERPSLDPPAPVEPRASELIGSALGAAARRAGMDPAQEASTGHVVWHAMGGWRGVVESVLPSLLFVIVYTATTNLVLSLATSVGIAVVFTVVRLLQKSPASAALGGLVAAGVAAVLALITGNPSDNFVPGLLTNAGYGLAMLVSALIGWPIIGLAAGYLLGEGTSWRQLKAKRRAYFWLTIAWAALFFVRLAVQLPIYFSSLDPANRESAVALLGTLKIAMGLPLFAPLVAVTWLTVRAVHARASQGSTPVEESDAR</sequence>
<name>A0ABP6BV04_9MICO</name>
<organism evidence="3 4">
    <name type="scientific">Microbacterium binotii</name>
    <dbReference type="NCBI Taxonomy" id="462710"/>
    <lineage>
        <taxon>Bacteria</taxon>
        <taxon>Bacillati</taxon>
        <taxon>Actinomycetota</taxon>
        <taxon>Actinomycetes</taxon>
        <taxon>Micrococcales</taxon>
        <taxon>Microbacteriaceae</taxon>
        <taxon>Microbacterium</taxon>
    </lineage>
</organism>
<keyword evidence="4" id="KW-1185">Reference proteome</keyword>
<keyword evidence="2" id="KW-1133">Transmembrane helix</keyword>
<feature type="region of interest" description="Disordered" evidence="1">
    <location>
        <begin position="1"/>
        <end position="20"/>
    </location>
</feature>
<comment type="caution">
    <text evidence="3">The sequence shown here is derived from an EMBL/GenBank/DDBJ whole genome shotgun (WGS) entry which is preliminary data.</text>
</comment>
<dbReference type="InterPro" id="IPR016566">
    <property type="entry name" value="UCP010219"/>
</dbReference>
<dbReference type="Proteomes" id="UP001500274">
    <property type="component" value="Unassembled WGS sequence"/>
</dbReference>
<protein>
    <submittedName>
        <fullName evidence="3">DUF3159 domain-containing protein</fullName>
    </submittedName>
</protein>
<proteinExistence type="predicted"/>
<keyword evidence="2" id="KW-0472">Membrane</keyword>
<dbReference type="EMBL" id="BAAARI010000037">
    <property type="protein sequence ID" value="GAA2589039.1"/>
    <property type="molecule type" value="Genomic_DNA"/>
</dbReference>
<accession>A0ABP6BV04</accession>
<feature type="transmembrane region" description="Helical" evidence="2">
    <location>
        <begin position="183"/>
        <end position="206"/>
    </location>
</feature>
<evidence type="ECO:0000313" key="4">
    <source>
        <dbReference type="Proteomes" id="UP001500274"/>
    </source>
</evidence>
<feature type="transmembrane region" description="Helical" evidence="2">
    <location>
        <begin position="108"/>
        <end position="126"/>
    </location>
</feature>
<evidence type="ECO:0000256" key="2">
    <source>
        <dbReference type="SAM" id="Phobius"/>
    </source>
</evidence>